<gene>
    <name evidence="2" type="ORF">PICMEDRAFT_73665</name>
</gene>
<dbReference type="OrthoDB" id="10592173at2759"/>
<dbReference type="GeneID" id="30181232"/>
<dbReference type="EMBL" id="KV454005">
    <property type="protein sequence ID" value="ODQ44853.1"/>
    <property type="molecule type" value="Genomic_DNA"/>
</dbReference>
<evidence type="ECO:0000256" key="1">
    <source>
        <dbReference type="SAM" id="Phobius"/>
    </source>
</evidence>
<dbReference type="AlphaFoldDB" id="A0A1E3NHN8"/>
<sequence>MGFLLPSELCPVPLLFGLCSSLNTLSTGIDTGKCLCIYLTKNSNLLQLIESVMSNSNVVKKALSNKKKKAVSTKTSKVPNPTYSPRKNNQFEDIISNEDESRLITGTSTVTPTEASGESSLLVHQGKHALGVDLEANYDRHYGSISNNTLEASNDSYCYMLQNLTSTQLYLLVAVLALLVILTALLYSIGDTDQLKEIWNKIFCWLGVMNCNTNNVRKLE</sequence>
<keyword evidence="1" id="KW-0472">Membrane</keyword>
<dbReference type="Proteomes" id="UP000094455">
    <property type="component" value="Unassembled WGS sequence"/>
</dbReference>
<protein>
    <submittedName>
        <fullName evidence="2">Uncharacterized protein</fullName>
    </submittedName>
</protein>
<keyword evidence="1" id="KW-0812">Transmembrane</keyword>
<accession>A0A1E3NHN8</accession>
<proteinExistence type="predicted"/>
<evidence type="ECO:0000313" key="2">
    <source>
        <dbReference type="EMBL" id="ODQ44853.1"/>
    </source>
</evidence>
<evidence type="ECO:0000313" key="3">
    <source>
        <dbReference type="Proteomes" id="UP000094455"/>
    </source>
</evidence>
<keyword evidence="3" id="KW-1185">Reference proteome</keyword>
<keyword evidence="1" id="KW-1133">Transmembrane helix</keyword>
<reference evidence="2 3" key="1">
    <citation type="journal article" date="2016" name="Proc. Natl. Acad. Sci. U.S.A.">
        <title>Comparative genomics of biotechnologically important yeasts.</title>
        <authorList>
            <person name="Riley R."/>
            <person name="Haridas S."/>
            <person name="Wolfe K.H."/>
            <person name="Lopes M.R."/>
            <person name="Hittinger C.T."/>
            <person name="Goeker M."/>
            <person name="Salamov A.A."/>
            <person name="Wisecaver J.H."/>
            <person name="Long T.M."/>
            <person name="Calvey C.H."/>
            <person name="Aerts A.L."/>
            <person name="Barry K.W."/>
            <person name="Choi C."/>
            <person name="Clum A."/>
            <person name="Coughlan A.Y."/>
            <person name="Deshpande S."/>
            <person name="Douglass A.P."/>
            <person name="Hanson S.J."/>
            <person name="Klenk H.-P."/>
            <person name="LaButti K.M."/>
            <person name="Lapidus A."/>
            <person name="Lindquist E.A."/>
            <person name="Lipzen A.M."/>
            <person name="Meier-Kolthoff J.P."/>
            <person name="Ohm R.A."/>
            <person name="Otillar R.P."/>
            <person name="Pangilinan J.L."/>
            <person name="Peng Y."/>
            <person name="Rokas A."/>
            <person name="Rosa C.A."/>
            <person name="Scheuner C."/>
            <person name="Sibirny A.A."/>
            <person name="Slot J.C."/>
            <person name="Stielow J.B."/>
            <person name="Sun H."/>
            <person name="Kurtzman C.P."/>
            <person name="Blackwell M."/>
            <person name="Grigoriev I.V."/>
            <person name="Jeffries T.W."/>
        </authorList>
    </citation>
    <scope>NUCLEOTIDE SEQUENCE [LARGE SCALE GENOMIC DNA]</scope>
    <source>
        <strain evidence="2 3">NRRL Y-2026</strain>
    </source>
</reference>
<organism evidence="2 3">
    <name type="scientific">Pichia membranifaciens NRRL Y-2026</name>
    <dbReference type="NCBI Taxonomy" id="763406"/>
    <lineage>
        <taxon>Eukaryota</taxon>
        <taxon>Fungi</taxon>
        <taxon>Dikarya</taxon>
        <taxon>Ascomycota</taxon>
        <taxon>Saccharomycotina</taxon>
        <taxon>Pichiomycetes</taxon>
        <taxon>Pichiales</taxon>
        <taxon>Pichiaceae</taxon>
        <taxon>Pichia</taxon>
    </lineage>
</organism>
<dbReference type="RefSeq" id="XP_019015966.1">
    <property type="nucleotide sequence ID" value="XM_019164545.1"/>
</dbReference>
<name>A0A1E3NHN8_9ASCO</name>
<feature type="transmembrane region" description="Helical" evidence="1">
    <location>
        <begin position="169"/>
        <end position="189"/>
    </location>
</feature>